<gene>
    <name evidence="2" type="ORF">SAMN05421854_10389</name>
</gene>
<protein>
    <submittedName>
        <fullName evidence="2">Uncharacterized protein</fullName>
    </submittedName>
</protein>
<dbReference type="EMBL" id="FOWC01000003">
    <property type="protein sequence ID" value="SFO81521.1"/>
    <property type="molecule type" value="Genomic_DNA"/>
</dbReference>
<dbReference type="Proteomes" id="UP000199137">
    <property type="component" value="Unassembled WGS sequence"/>
</dbReference>
<proteinExistence type="predicted"/>
<dbReference type="AlphaFoldDB" id="A0A1I5KA83"/>
<sequence>MIHRNARVAENIVTTDHDDASETSADLEPEWLARLLTLAPEFAEADRDLLAYWDEPPCRDPTWEPLDEDTAQRRRRPGLPPRTRLSQRVATIAHTIVRTWDQFDEDIRHRTFDCVEHVLCTAKETGDEESRFQMKMFLLDNVQNMAGAEREDMLREMWPYLGPESKKDCLELDRAQGIGKVPEWKLRSPQPQRTAMGMKATMSAEHCRTPGTSAGSDSSAKSAGSRGVGRRCGKRGM</sequence>
<reference evidence="2 3" key="1">
    <citation type="submission" date="2016-10" db="EMBL/GenBank/DDBJ databases">
        <authorList>
            <person name="de Groot N.N."/>
        </authorList>
    </citation>
    <scope>NUCLEOTIDE SEQUENCE [LARGE SCALE GENOMIC DNA]</scope>
    <source>
        <strain evidence="2 3">DSM 44637</strain>
    </source>
</reference>
<feature type="compositionally biased region" description="Basic residues" evidence="1">
    <location>
        <begin position="228"/>
        <end position="237"/>
    </location>
</feature>
<feature type="region of interest" description="Disordered" evidence="1">
    <location>
        <begin position="61"/>
        <end position="83"/>
    </location>
</feature>
<name>A0A1I5KA83_9PSEU</name>
<organism evidence="2 3">
    <name type="scientific">Amycolatopsis rubida</name>
    <dbReference type="NCBI Taxonomy" id="112413"/>
    <lineage>
        <taxon>Bacteria</taxon>
        <taxon>Bacillati</taxon>
        <taxon>Actinomycetota</taxon>
        <taxon>Actinomycetes</taxon>
        <taxon>Pseudonocardiales</taxon>
        <taxon>Pseudonocardiaceae</taxon>
        <taxon>Amycolatopsis</taxon>
    </lineage>
</organism>
<feature type="region of interest" description="Disordered" evidence="1">
    <location>
        <begin position="189"/>
        <end position="237"/>
    </location>
</feature>
<feature type="compositionally biased region" description="Low complexity" evidence="1">
    <location>
        <begin position="211"/>
        <end position="225"/>
    </location>
</feature>
<evidence type="ECO:0000313" key="2">
    <source>
        <dbReference type="EMBL" id="SFO81521.1"/>
    </source>
</evidence>
<evidence type="ECO:0000256" key="1">
    <source>
        <dbReference type="SAM" id="MobiDB-lite"/>
    </source>
</evidence>
<evidence type="ECO:0000313" key="3">
    <source>
        <dbReference type="Proteomes" id="UP000199137"/>
    </source>
</evidence>
<accession>A0A1I5KA83</accession>